<keyword evidence="1" id="KW-0472">Membrane</keyword>
<dbReference type="Gene3D" id="3.30.420.10">
    <property type="entry name" value="Ribonuclease H-like superfamily/Ribonuclease H"/>
    <property type="match status" value="1"/>
</dbReference>
<proteinExistence type="predicted"/>
<dbReference type="Pfam" id="PF13358">
    <property type="entry name" value="DDE_3"/>
    <property type="match status" value="1"/>
</dbReference>
<evidence type="ECO:0000313" key="3">
    <source>
        <dbReference type="EMBL" id="KAJ6240769.1"/>
    </source>
</evidence>
<protein>
    <submittedName>
        <fullName evidence="3">Transposable element-related</fullName>
    </submittedName>
</protein>
<evidence type="ECO:0000313" key="4">
    <source>
        <dbReference type="Proteomes" id="UP001150062"/>
    </source>
</evidence>
<dbReference type="Gene3D" id="1.10.10.10">
    <property type="entry name" value="Winged helix-like DNA-binding domain superfamily/Winged helix DNA-binding domain"/>
    <property type="match status" value="1"/>
</dbReference>
<feature type="transmembrane region" description="Helical" evidence="1">
    <location>
        <begin position="302"/>
        <end position="323"/>
    </location>
</feature>
<dbReference type="EMBL" id="JAOAOG010000198">
    <property type="protein sequence ID" value="KAJ6240769.1"/>
    <property type="molecule type" value="Genomic_DNA"/>
</dbReference>
<dbReference type="Proteomes" id="UP001150062">
    <property type="component" value="Unassembled WGS sequence"/>
</dbReference>
<feature type="transmembrane region" description="Helical" evidence="1">
    <location>
        <begin position="335"/>
        <end position="356"/>
    </location>
</feature>
<sequence>MIQSLEEINEEIKEKSIRVKIIELRSQGWTRKKISEQLLITIKKVRYWEKKFNTTGPLLSERQKEKRLLFAKHHLEKNTDWQKVVFSDETWFYLEGSCGKIWRQWGELEDSVFENLSKFSPKVMFFDGIAYDWISTLIKCPKRVNAESYRKCLVSKCGLFTGMDNLHGKKNWLFMQDGAPAHTAKTTITYLEKKCNILQNWPANSPDLNPIENLWGIMSRRLNEIDIKTVKKFGKVARVRKPYCQRLRIRFKKNPLKYVSPFAFIWSIFFILQVAFTIAYPVKTMCEDESCPSLKESPFDSIAGLVIYCVVHAITFVFGYIVIKMPGSWFKKPVLIKGFPLMILVLFPILILNVSLSKANRGYVFTYYSVNPYSIEVSQTSSTVGTMTISNYYSKYIENDKLMVVVYEIDEEDVKIEDISVTNEIVYQDEDSDKATELKSNTNITREIDGLEDGNWYMWTLQPARQKNDKNYPTTSWNDDETTKTFEDDETTYEGNIDTRAYGVCQWSKTTGCNEQPKSL</sequence>
<gene>
    <name evidence="3" type="ORF">M0813_23867</name>
</gene>
<keyword evidence="1" id="KW-0812">Transmembrane</keyword>
<evidence type="ECO:0000256" key="1">
    <source>
        <dbReference type="SAM" id="Phobius"/>
    </source>
</evidence>
<dbReference type="InterPro" id="IPR038717">
    <property type="entry name" value="Tc1-like_DDE_dom"/>
</dbReference>
<feature type="transmembrane region" description="Helical" evidence="1">
    <location>
        <begin position="258"/>
        <end position="282"/>
    </location>
</feature>
<accession>A0ABQ8Y916</accession>
<organism evidence="3 4">
    <name type="scientific">Anaeramoeba flamelloides</name>
    <dbReference type="NCBI Taxonomy" id="1746091"/>
    <lineage>
        <taxon>Eukaryota</taxon>
        <taxon>Metamonada</taxon>
        <taxon>Anaeramoebidae</taxon>
        <taxon>Anaeramoeba</taxon>
    </lineage>
</organism>
<evidence type="ECO:0000259" key="2">
    <source>
        <dbReference type="Pfam" id="PF13358"/>
    </source>
</evidence>
<dbReference type="PANTHER" id="PTHR47326">
    <property type="entry name" value="TRANSPOSABLE ELEMENT TC3 TRANSPOSASE-LIKE PROTEIN"/>
    <property type="match status" value="1"/>
</dbReference>
<dbReference type="PANTHER" id="PTHR47326:SF1">
    <property type="entry name" value="HTH PSQ-TYPE DOMAIN-CONTAINING PROTEIN"/>
    <property type="match status" value="1"/>
</dbReference>
<dbReference type="InterPro" id="IPR036397">
    <property type="entry name" value="RNaseH_sf"/>
</dbReference>
<feature type="domain" description="Tc1-like transposase DDE" evidence="2">
    <location>
        <begin position="84"/>
        <end position="231"/>
    </location>
</feature>
<keyword evidence="1" id="KW-1133">Transmembrane helix</keyword>
<dbReference type="InterPro" id="IPR036388">
    <property type="entry name" value="WH-like_DNA-bd_sf"/>
</dbReference>
<name>A0ABQ8Y916_9EUKA</name>
<keyword evidence="4" id="KW-1185">Reference proteome</keyword>
<reference evidence="3" key="1">
    <citation type="submission" date="2022-08" db="EMBL/GenBank/DDBJ databases">
        <title>Novel sulfate-reducing endosymbionts in the free-living metamonad Anaeramoeba.</title>
        <authorList>
            <person name="Jerlstrom-Hultqvist J."/>
            <person name="Cepicka I."/>
            <person name="Gallot-Lavallee L."/>
            <person name="Salas-Leiva D."/>
            <person name="Curtis B.A."/>
            <person name="Zahonova K."/>
            <person name="Pipaliya S."/>
            <person name="Dacks J."/>
            <person name="Roger A.J."/>
        </authorList>
    </citation>
    <scope>NUCLEOTIDE SEQUENCE</scope>
    <source>
        <strain evidence="3">Schooner1</strain>
    </source>
</reference>
<comment type="caution">
    <text evidence="3">The sequence shown here is derived from an EMBL/GenBank/DDBJ whole genome shotgun (WGS) entry which is preliminary data.</text>
</comment>